<proteinExistence type="inferred from homology"/>
<evidence type="ECO:0000313" key="8">
    <source>
        <dbReference type="Proteomes" id="UP001217754"/>
    </source>
</evidence>
<evidence type="ECO:0000256" key="4">
    <source>
        <dbReference type="ARBA" id="ARBA00022989"/>
    </source>
</evidence>
<sequence length="118" mass="12822">MASELKERPSATGRTLVAVGIVLFVHAAYSTYESVLSQGKSMDLGTASTQYENAIPWDVTFETLLAFAVLTLGCALTTPPLKEIAWATELRSDSIDRVDARPSFANVRHRGAMLFGDK</sequence>
<dbReference type="Pfam" id="PF10270">
    <property type="entry name" value="MMgT"/>
    <property type="match status" value="1"/>
</dbReference>
<feature type="transmembrane region" description="Helical" evidence="6">
    <location>
        <begin position="12"/>
        <end position="32"/>
    </location>
</feature>
<comment type="similarity">
    <text evidence="2">Belongs to the membrane magnesium transporter (TC 1.A.67) family.</text>
</comment>
<evidence type="ECO:0000256" key="1">
    <source>
        <dbReference type="ARBA" id="ARBA00004127"/>
    </source>
</evidence>
<dbReference type="EMBL" id="CP119959">
    <property type="protein sequence ID" value="WFD38423.1"/>
    <property type="molecule type" value="Genomic_DNA"/>
</dbReference>
<dbReference type="RefSeq" id="XP_060121320.1">
    <property type="nucleotide sequence ID" value="XM_060265337.1"/>
</dbReference>
<gene>
    <name evidence="7" type="ORF">MJAP1_001376</name>
</gene>
<protein>
    <recommendedName>
        <fullName evidence="9">Membrane magnesium transporter</fullName>
    </recommendedName>
</protein>
<organism evidence="7 8">
    <name type="scientific">Malassezia japonica</name>
    <dbReference type="NCBI Taxonomy" id="223818"/>
    <lineage>
        <taxon>Eukaryota</taxon>
        <taxon>Fungi</taxon>
        <taxon>Dikarya</taxon>
        <taxon>Basidiomycota</taxon>
        <taxon>Ustilaginomycotina</taxon>
        <taxon>Malasseziomycetes</taxon>
        <taxon>Malasseziales</taxon>
        <taxon>Malasseziaceae</taxon>
        <taxon>Malassezia</taxon>
    </lineage>
</organism>
<keyword evidence="3 6" id="KW-0812">Transmembrane</keyword>
<evidence type="ECO:0000256" key="5">
    <source>
        <dbReference type="ARBA" id="ARBA00023136"/>
    </source>
</evidence>
<evidence type="ECO:0000256" key="3">
    <source>
        <dbReference type="ARBA" id="ARBA00022692"/>
    </source>
</evidence>
<dbReference type="AlphaFoldDB" id="A0AAF0F4Z6"/>
<accession>A0AAF0F4Z6</accession>
<evidence type="ECO:0000256" key="6">
    <source>
        <dbReference type="SAM" id="Phobius"/>
    </source>
</evidence>
<evidence type="ECO:0000313" key="7">
    <source>
        <dbReference type="EMBL" id="WFD38423.1"/>
    </source>
</evidence>
<dbReference type="InterPro" id="IPR018937">
    <property type="entry name" value="MMgT"/>
</dbReference>
<comment type="subcellular location">
    <subcellularLocation>
        <location evidence="1">Endomembrane system</location>
        <topology evidence="1">Multi-pass membrane protein</topology>
    </subcellularLocation>
</comment>
<dbReference type="Proteomes" id="UP001217754">
    <property type="component" value="Chromosome 2"/>
</dbReference>
<evidence type="ECO:0000256" key="2">
    <source>
        <dbReference type="ARBA" id="ARBA00006109"/>
    </source>
</evidence>
<keyword evidence="5 6" id="KW-0472">Membrane</keyword>
<name>A0AAF0F4Z6_9BASI</name>
<evidence type="ECO:0008006" key="9">
    <source>
        <dbReference type="Google" id="ProtNLM"/>
    </source>
</evidence>
<dbReference type="GeneID" id="85225025"/>
<keyword evidence="8" id="KW-1185">Reference proteome</keyword>
<reference evidence="7" key="1">
    <citation type="submission" date="2023-03" db="EMBL/GenBank/DDBJ databases">
        <title>Mating type loci evolution in Malassezia.</title>
        <authorList>
            <person name="Coelho M.A."/>
        </authorList>
    </citation>
    <scope>NUCLEOTIDE SEQUENCE</scope>
    <source>
        <strain evidence="7">CBS 9431</strain>
    </source>
</reference>
<keyword evidence="4 6" id="KW-1133">Transmembrane helix</keyword>
<dbReference type="GO" id="GO:0012505">
    <property type="term" value="C:endomembrane system"/>
    <property type="evidence" value="ECO:0007669"/>
    <property type="project" value="UniProtKB-SubCell"/>
</dbReference>